<reference evidence="4" key="1">
    <citation type="submission" date="2011-05" db="EMBL/GenBank/DDBJ databases">
        <authorList>
            <person name="Richards S.R."/>
            <person name="Qu J."/>
            <person name="Jiang H."/>
            <person name="Jhangiani S.N."/>
            <person name="Agravi P."/>
            <person name="Goodspeed R."/>
            <person name="Gross S."/>
            <person name="Mandapat C."/>
            <person name="Jackson L."/>
            <person name="Mathew T."/>
            <person name="Pu L."/>
            <person name="Thornton R."/>
            <person name="Saada N."/>
            <person name="Wilczek-Boney K.B."/>
            <person name="Lee S."/>
            <person name="Kovar C."/>
            <person name="Wu Y."/>
            <person name="Scherer S.E."/>
            <person name="Worley K.C."/>
            <person name="Muzny D.M."/>
            <person name="Gibbs R."/>
        </authorList>
    </citation>
    <scope>NUCLEOTIDE SEQUENCE</scope>
    <source>
        <strain evidence="4">Brora</strain>
    </source>
</reference>
<dbReference type="HOGENOM" id="CLU_840251_0_0_1"/>
<dbReference type="PhylomeDB" id="T1IKQ3"/>
<dbReference type="AlphaFoldDB" id="T1IKQ3"/>
<dbReference type="InterPro" id="IPR039934">
    <property type="entry name" value="C2CD2/C2CD2L"/>
</dbReference>
<dbReference type="EnsemblMetazoa" id="SMAR001505-RA">
    <property type="protein sequence ID" value="SMAR001505-PA"/>
    <property type="gene ID" value="SMAR001505"/>
</dbReference>
<dbReference type="STRING" id="126957.T1IKQ3"/>
<evidence type="ECO:0000313" key="4">
    <source>
        <dbReference type="Proteomes" id="UP000014500"/>
    </source>
</evidence>
<accession>T1IKQ3</accession>
<sequence>MAEDPDELECNFDTGQSTMEITTVLLVGWAIFCVLLVALGRYVNRRFLQPPATQNATTETPVNATDAAVAAKIKTTDALQAKTKTKSTKKKPVLPPGVTKGEIFPAPLPSPGGGAGAVALRDATAPFATGSDKDAVNWVNDLLQWLYTDPTPTPYLQSTWIKTLNTITGKMEPESGVKVQFQEIGQKSALPLMVNVMADPGPNDNNIELEFIVQVTRQTGDNFWSTEYTCQVDMLSGPLSVTCNTDTMTGRVHFDCKPKIALKLITSPRSEMDDPVDEHALQAVVNEIISNSLTNAAPEVDVNKFPRCPRFIRKQMLAERVIPVHYDSMKI</sequence>
<proteinExistence type="predicted"/>
<reference evidence="3" key="2">
    <citation type="submission" date="2015-02" db="UniProtKB">
        <authorList>
            <consortium name="EnsemblMetazoa"/>
        </authorList>
    </citation>
    <scope>IDENTIFICATION</scope>
</reference>
<evidence type="ECO:0000256" key="1">
    <source>
        <dbReference type="SAM" id="MobiDB-lite"/>
    </source>
</evidence>
<feature type="transmembrane region" description="Helical" evidence="2">
    <location>
        <begin position="21"/>
        <end position="39"/>
    </location>
</feature>
<name>T1IKQ3_STRMM</name>
<organism evidence="3 4">
    <name type="scientific">Strigamia maritima</name>
    <name type="common">European centipede</name>
    <name type="synonym">Geophilus maritimus</name>
    <dbReference type="NCBI Taxonomy" id="126957"/>
    <lineage>
        <taxon>Eukaryota</taxon>
        <taxon>Metazoa</taxon>
        <taxon>Ecdysozoa</taxon>
        <taxon>Arthropoda</taxon>
        <taxon>Myriapoda</taxon>
        <taxon>Chilopoda</taxon>
        <taxon>Pleurostigmophora</taxon>
        <taxon>Geophilomorpha</taxon>
        <taxon>Linotaeniidae</taxon>
        <taxon>Strigamia</taxon>
    </lineage>
</organism>
<dbReference type="PANTHER" id="PTHR21119:SF5">
    <property type="entry name" value="C2 DOMAIN-CONTAINING PROTEIN"/>
    <property type="match status" value="1"/>
</dbReference>
<dbReference type="OMA" id="TGQSTME"/>
<evidence type="ECO:0000313" key="3">
    <source>
        <dbReference type="EnsemblMetazoa" id="SMAR001505-PA"/>
    </source>
</evidence>
<keyword evidence="2" id="KW-0812">Transmembrane</keyword>
<dbReference type="PANTHER" id="PTHR21119">
    <property type="entry name" value="C2 DOMAIN-CONTAINING PROTEIN"/>
    <property type="match status" value="1"/>
</dbReference>
<evidence type="ECO:0000256" key="2">
    <source>
        <dbReference type="SAM" id="Phobius"/>
    </source>
</evidence>
<feature type="region of interest" description="Disordered" evidence="1">
    <location>
        <begin position="84"/>
        <end position="104"/>
    </location>
</feature>
<keyword evidence="2" id="KW-0472">Membrane</keyword>
<protein>
    <submittedName>
        <fullName evidence="3">Uncharacterized protein</fullName>
    </submittedName>
</protein>
<keyword evidence="2" id="KW-1133">Transmembrane helix</keyword>
<dbReference type="eggNOG" id="ENOG502QV5U">
    <property type="taxonomic scope" value="Eukaryota"/>
</dbReference>
<dbReference type="Proteomes" id="UP000014500">
    <property type="component" value="Unassembled WGS sequence"/>
</dbReference>
<dbReference type="EMBL" id="JH430597">
    <property type="status" value="NOT_ANNOTATED_CDS"/>
    <property type="molecule type" value="Genomic_DNA"/>
</dbReference>
<keyword evidence="4" id="KW-1185">Reference proteome</keyword>